<protein>
    <submittedName>
        <fullName evidence="1">Uncharacterized protein</fullName>
    </submittedName>
</protein>
<organism evidence="1 2">
    <name type="scientific">Bacillus mycoides</name>
    <dbReference type="NCBI Taxonomy" id="1405"/>
    <lineage>
        <taxon>Bacteria</taxon>
        <taxon>Bacillati</taxon>
        <taxon>Bacillota</taxon>
        <taxon>Bacilli</taxon>
        <taxon>Bacillales</taxon>
        <taxon>Bacillaceae</taxon>
        <taxon>Bacillus</taxon>
        <taxon>Bacillus cereus group</taxon>
    </lineage>
</organism>
<evidence type="ECO:0000313" key="1">
    <source>
        <dbReference type="EMBL" id="OSX89428.1"/>
    </source>
</evidence>
<dbReference type="EMBL" id="MRWU01000034">
    <property type="protein sequence ID" value="OSX89428.1"/>
    <property type="molecule type" value="Genomic_DNA"/>
</dbReference>
<comment type="caution">
    <text evidence="1">The sequence shown here is derived from an EMBL/GenBank/DDBJ whole genome shotgun (WGS) entry which is preliminary data.</text>
</comment>
<reference evidence="1 2" key="1">
    <citation type="submission" date="2016-12" db="EMBL/GenBank/DDBJ databases">
        <title>Genome Sequences of Twelve Sporeforming Bacillus Species Isolated from Foods.</title>
        <authorList>
            <person name="De Jong A."/>
            <person name="Holsappel S."/>
            <person name="Kuipers O.P."/>
        </authorList>
    </citation>
    <scope>NUCLEOTIDE SEQUENCE [LARGE SCALE GENOMIC DNA]</scope>
    <source>
        <strain evidence="1 2">S3E15</strain>
    </source>
</reference>
<dbReference type="Proteomes" id="UP000194131">
    <property type="component" value="Unassembled WGS sequence"/>
</dbReference>
<accession>A0AAP7W3Y3</accession>
<proteinExistence type="predicted"/>
<name>A0AAP7W3Y3_BACMY</name>
<sequence>MVQAKQIQNVNQEIQHEKEIEEKVEIYCAPHRQCCQRNSTCDGQFKYFSNTGNSVFDGICC</sequence>
<gene>
    <name evidence="1" type="ORF">S3E15_03907</name>
</gene>
<dbReference type="AlphaFoldDB" id="A0AAP7W3Y3"/>
<evidence type="ECO:0000313" key="2">
    <source>
        <dbReference type="Proteomes" id="UP000194131"/>
    </source>
</evidence>